<dbReference type="SMART" id="SM01033">
    <property type="entry name" value="BING4CT"/>
    <property type="match status" value="1"/>
</dbReference>
<feature type="region of interest" description="Disordered" evidence="5">
    <location>
        <begin position="212"/>
        <end position="258"/>
    </location>
</feature>
<keyword evidence="9" id="KW-1185">Reference proteome</keyword>
<dbReference type="PANTHER" id="PTHR14085">
    <property type="entry name" value="WD-REPEAT PROTEIN BING4"/>
    <property type="match status" value="1"/>
</dbReference>
<accession>A0AAD4BEP7</accession>
<dbReference type="Pfam" id="PF08149">
    <property type="entry name" value="BING4CT"/>
    <property type="match status" value="1"/>
</dbReference>
<reference evidence="8" key="2">
    <citation type="journal article" date="2020" name="Nat. Commun.">
        <title>Large-scale genome sequencing of mycorrhizal fungi provides insights into the early evolution of symbiotic traits.</title>
        <authorList>
            <person name="Miyauchi S."/>
            <person name="Kiss E."/>
            <person name="Kuo A."/>
            <person name="Drula E."/>
            <person name="Kohler A."/>
            <person name="Sanchez-Garcia M."/>
            <person name="Morin E."/>
            <person name="Andreopoulos B."/>
            <person name="Barry K.W."/>
            <person name="Bonito G."/>
            <person name="Buee M."/>
            <person name="Carver A."/>
            <person name="Chen C."/>
            <person name="Cichocki N."/>
            <person name="Clum A."/>
            <person name="Culley D."/>
            <person name="Crous P.W."/>
            <person name="Fauchery L."/>
            <person name="Girlanda M."/>
            <person name="Hayes R.D."/>
            <person name="Keri Z."/>
            <person name="LaButti K."/>
            <person name="Lipzen A."/>
            <person name="Lombard V."/>
            <person name="Magnuson J."/>
            <person name="Maillard F."/>
            <person name="Murat C."/>
            <person name="Nolan M."/>
            <person name="Ohm R.A."/>
            <person name="Pangilinan J."/>
            <person name="Pereira M.F."/>
            <person name="Perotto S."/>
            <person name="Peter M."/>
            <person name="Pfister S."/>
            <person name="Riley R."/>
            <person name="Sitrit Y."/>
            <person name="Stielow J.B."/>
            <person name="Szollosi G."/>
            <person name="Zifcakova L."/>
            <person name="Stursova M."/>
            <person name="Spatafora J.W."/>
            <person name="Tedersoo L."/>
            <person name="Vaario L.M."/>
            <person name="Yamada A."/>
            <person name="Yan M."/>
            <person name="Wang P."/>
            <person name="Xu J."/>
            <person name="Bruns T."/>
            <person name="Baldrian P."/>
            <person name="Vilgalys R."/>
            <person name="Dunand C."/>
            <person name="Henrissat B."/>
            <person name="Grigoriev I.V."/>
            <person name="Hibbett D."/>
            <person name="Nagy L.G."/>
            <person name="Martin F.M."/>
        </authorList>
    </citation>
    <scope>NUCLEOTIDE SEQUENCE</scope>
    <source>
        <strain evidence="8">BED1</strain>
    </source>
</reference>
<protein>
    <submittedName>
        <fullName evidence="8">NUC141 domain-containing protein</fullName>
    </submittedName>
</protein>
<dbReference type="InterPro" id="IPR040315">
    <property type="entry name" value="WDR46/Utp7"/>
</dbReference>
<feature type="compositionally biased region" description="Basic and acidic residues" evidence="5">
    <location>
        <begin position="229"/>
        <end position="242"/>
    </location>
</feature>
<evidence type="ECO:0000256" key="1">
    <source>
        <dbReference type="ARBA" id="ARBA00004604"/>
    </source>
</evidence>
<keyword evidence="2" id="KW-0853">WD repeat</keyword>
<name>A0AAD4BEP7_BOLED</name>
<evidence type="ECO:0000259" key="7">
    <source>
        <dbReference type="SMART" id="SM01033"/>
    </source>
</evidence>
<feature type="region of interest" description="Disordered" evidence="5">
    <location>
        <begin position="291"/>
        <end position="311"/>
    </location>
</feature>
<feature type="transmembrane region" description="Helical" evidence="6">
    <location>
        <begin position="7"/>
        <end position="26"/>
    </location>
</feature>
<organism evidence="8 9">
    <name type="scientific">Boletus edulis BED1</name>
    <dbReference type="NCBI Taxonomy" id="1328754"/>
    <lineage>
        <taxon>Eukaryota</taxon>
        <taxon>Fungi</taxon>
        <taxon>Dikarya</taxon>
        <taxon>Basidiomycota</taxon>
        <taxon>Agaricomycotina</taxon>
        <taxon>Agaricomycetes</taxon>
        <taxon>Agaricomycetidae</taxon>
        <taxon>Boletales</taxon>
        <taxon>Boletineae</taxon>
        <taxon>Boletaceae</taxon>
        <taxon>Boletoideae</taxon>
        <taxon>Boletus</taxon>
    </lineage>
</organism>
<keyword evidence="6" id="KW-1133">Transmembrane helix</keyword>
<evidence type="ECO:0000313" key="8">
    <source>
        <dbReference type="EMBL" id="KAF8423977.1"/>
    </source>
</evidence>
<evidence type="ECO:0000313" key="9">
    <source>
        <dbReference type="Proteomes" id="UP001194468"/>
    </source>
</evidence>
<dbReference type="InterPro" id="IPR012952">
    <property type="entry name" value="BING4_C_dom"/>
</dbReference>
<keyword evidence="6" id="KW-0472">Membrane</keyword>
<feature type="domain" description="BING4 C-terminal" evidence="7">
    <location>
        <begin position="96"/>
        <end position="171"/>
    </location>
</feature>
<dbReference type="EMBL" id="WHUW01000108">
    <property type="protein sequence ID" value="KAF8423977.1"/>
    <property type="molecule type" value="Genomic_DNA"/>
</dbReference>
<reference evidence="8" key="1">
    <citation type="submission" date="2019-10" db="EMBL/GenBank/DDBJ databases">
        <authorList>
            <consortium name="DOE Joint Genome Institute"/>
            <person name="Kuo A."/>
            <person name="Miyauchi S."/>
            <person name="Kiss E."/>
            <person name="Drula E."/>
            <person name="Kohler A."/>
            <person name="Sanchez-Garcia M."/>
            <person name="Andreopoulos B."/>
            <person name="Barry K.W."/>
            <person name="Bonito G."/>
            <person name="Buee M."/>
            <person name="Carver A."/>
            <person name="Chen C."/>
            <person name="Cichocki N."/>
            <person name="Clum A."/>
            <person name="Culley D."/>
            <person name="Crous P.W."/>
            <person name="Fauchery L."/>
            <person name="Girlanda M."/>
            <person name="Hayes R."/>
            <person name="Keri Z."/>
            <person name="LaButti K."/>
            <person name="Lipzen A."/>
            <person name="Lombard V."/>
            <person name="Magnuson J."/>
            <person name="Maillard F."/>
            <person name="Morin E."/>
            <person name="Murat C."/>
            <person name="Nolan M."/>
            <person name="Ohm R."/>
            <person name="Pangilinan J."/>
            <person name="Pereira M."/>
            <person name="Perotto S."/>
            <person name="Peter M."/>
            <person name="Riley R."/>
            <person name="Sitrit Y."/>
            <person name="Stielow B."/>
            <person name="Szollosi G."/>
            <person name="Zifcakova L."/>
            <person name="Stursova M."/>
            <person name="Spatafora J.W."/>
            <person name="Tedersoo L."/>
            <person name="Vaario L.-M."/>
            <person name="Yamada A."/>
            <person name="Yan M."/>
            <person name="Wang P."/>
            <person name="Xu J."/>
            <person name="Bruns T."/>
            <person name="Baldrian P."/>
            <person name="Vilgalys R."/>
            <person name="Henrissat B."/>
            <person name="Grigoriev I.V."/>
            <person name="Hibbett D."/>
            <person name="Nagy L.G."/>
            <person name="Martin F.M."/>
        </authorList>
    </citation>
    <scope>NUCLEOTIDE SEQUENCE</scope>
    <source>
        <strain evidence="8">BED1</strain>
    </source>
</reference>
<comment type="caution">
    <text evidence="8">The sequence shown here is derived from an EMBL/GenBank/DDBJ whole genome shotgun (WGS) entry which is preliminary data.</text>
</comment>
<keyword evidence="4" id="KW-0539">Nucleus</keyword>
<evidence type="ECO:0000256" key="2">
    <source>
        <dbReference type="ARBA" id="ARBA00022574"/>
    </source>
</evidence>
<evidence type="ECO:0000256" key="3">
    <source>
        <dbReference type="ARBA" id="ARBA00022737"/>
    </source>
</evidence>
<comment type="subcellular location">
    <subcellularLocation>
        <location evidence="1">Nucleus</location>
        <location evidence="1">Nucleolus</location>
    </subcellularLocation>
</comment>
<dbReference type="PANTHER" id="PTHR14085:SF3">
    <property type="entry name" value="WD REPEAT-CONTAINING PROTEIN 46"/>
    <property type="match status" value="1"/>
</dbReference>
<feature type="transmembrane region" description="Helical" evidence="6">
    <location>
        <begin position="32"/>
        <end position="60"/>
    </location>
</feature>
<evidence type="ECO:0000256" key="4">
    <source>
        <dbReference type="ARBA" id="ARBA00023242"/>
    </source>
</evidence>
<proteinExistence type="predicted"/>
<keyword evidence="3" id="KW-0677">Repeat</keyword>
<sequence length="311" mass="34796">MFATTSVSLASNLLISVRLLILPISSLKHYPVLLLLICATVWVYALFLFLELGGVAIVTLRGSVGAQRDHITFIPDTGIDTNAVCCHFQGCSAALPHTCDSPPASVRLCPFQDIFVVGHNFGLSSLLVPRSGEPNFDSNEADPFENKKRRQEREVKGLLDKIRPDMIALDPDFVGSLAPPTRLTTAVHDKLDIPFARLPRLERLRVQGRADETELDADAGADAVATEDDGGKNKKSRAEREKRKMRGKGKSLKRYLRKQRKNVIDPTAVRIVSPPFLSCWLFVPSWRSRGKRDGLRKRSKRGRWNPRNHLR</sequence>
<feature type="compositionally biased region" description="Basic residues" evidence="5">
    <location>
        <begin position="243"/>
        <end position="258"/>
    </location>
</feature>
<evidence type="ECO:0000256" key="6">
    <source>
        <dbReference type="SAM" id="Phobius"/>
    </source>
</evidence>
<dbReference type="Proteomes" id="UP001194468">
    <property type="component" value="Unassembled WGS sequence"/>
</dbReference>
<dbReference type="AlphaFoldDB" id="A0AAD4BEP7"/>
<dbReference type="GO" id="GO:0000462">
    <property type="term" value="P:maturation of SSU-rRNA from tricistronic rRNA transcript (SSU-rRNA, 5.8S rRNA, LSU-rRNA)"/>
    <property type="evidence" value="ECO:0007669"/>
    <property type="project" value="TreeGrafter"/>
</dbReference>
<evidence type="ECO:0000256" key="5">
    <source>
        <dbReference type="SAM" id="MobiDB-lite"/>
    </source>
</evidence>
<dbReference type="GO" id="GO:0030686">
    <property type="term" value="C:90S preribosome"/>
    <property type="evidence" value="ECO:0007669"/>
    <property type="project" value="TreeGrafter"/>
</dbReference>
<dbReference type="GO" id="GO:0032040">
    <property type="term" value="C:small-subunit processome"/>
    <property type="evidence" value="ECO:0007669"/>
    <property type="project" value="TreeGrafter"/>
</dbReference>
<gene>
    <name evidence="8" type="ORF">L210DRAFT_2107628</name>
</gene>
<keyword evidence="6" id="KW-0812">Transmembrane</keyword>